<feature type="coiled-coil region" evidence="3">
    <location>
        <begin position="262"/>
        <end position="289"/>
    </location>
</feature>
<dbReference type="PANTHER" id="PTHR16001">
    <property type="entry name" value="ECTO-NOX DISULFIDE-THIOL EXCHANGER"/>
    <property type="match status" value="1"/>
</dbReference>
<dbReference type="Pfam" id="PF00076">
    <property type="entry name" value="RRM_1"/>
    <property type="match status" value="1"/>
</dbReference>
<dbReference type="Proteomes" id="UP000324832">
    <property type="component" value="Unassembled WGS sequence"/>
</dbReference>
<feature type="coiled-coil region" evidence="3">
    <location>
        <begin position="460"/>
        <end position="494"/>
    </location>
</feature>
<feature type="compositionally biased region" description="Low complexity" evidence="4">
    <location>
        <begin position="27"/>
        <end position="37"/>
    </location>
</feature>
<dbReference type="InterPro" id="IPR035979">
    <property type="entry name" value="RBD_domain_sf"/>
</dbReference>
<reference evidence="6 7" key="1">
    <citation type="submission" date="2017-07" db="EMBL/GenBank/DDBJ databases">
        <authorList>
            <person name="Talla V."/>
            <person name="Backstrom N."/>
        </authorList>
    </citation>
    <scope>NUCLEOTIDE SEQUENCE [LARGE SCALE GENOMIC DNA]</scope>
</reference>
<feature type="region of interest" description="Disordered" evidence="4">
    <location>
        <begin position="510"/>
        <end position="530"/>
    </location>
</feature>
<gene>
    <name evidence="6" type="ORF">LSINAPIS_LOCUS3702</name>
</gene>
<keyword evidence="1 2" id="KW-0694">RNA-binding</keyword>
<feature type="coiled-coil region" evidence="3">
    <location>
        <begin position="359"/>
        <end position="397"/>
    </location>
</feature>
<dbReference type="Gene3D" id="3.30.70.330">
    <property type="match status" value="1"/>
</dbReference>
<organism evidence="6 7">
    <name type="scientific">Leptidea sinapis</name>
    <dbReference type="NCBI Taxonomy" id="189913"/>
    <lineage>
        <taxon>Eukaryota</taxon>
        <taxon>Metazoa</taxon>
        <taxon>Ecdysozoa</taxon>
        <taxon>Arthropoda</taxon>
        <taxon>Hexapoda</taxon>
        <taxon>Insecta</taxon>
        <taxon>Pterygota</taxon>
        <taxon>Neoptera</taxon>
        <taxon>Endopterygota</taxon>
        <taxon>Lepidoptera</taxon>
        <taxon>Glossata</taxon>
        <taxon>Ditrysia</taxon>
        <taxon>Papilionoidea</taxon>
        <taxon>Pieridae</taxon>
        <taxon>Dismorphiinae</taxon>
        <taxon>Leptidea</taxon>
    </lineage>
</organism>
<keyword evidence="3" id="KW-0175">Coiled coil</keyword>
<name>A0A5E4Q0X8_9NEOP</name>
<evidence type="ECO:0000256" key="2">
    <source>
        <dbReference type="PROSITE-ProRule" id="PRU00176"/>
    </source>
</evidence>
<feature type="compositionally biased region" description="Pro residues" evidence="4">
    <location>
        <begin position="513"/>
        <end position="529"/>
    </location>
</feature>
<dbReference type="InterPro" id="IPR012677">
    <property type="entry name" value="Nucleotide-bd_a/b_plait_sf"/>
</dbReference>
<dbReference type="GO" id="GO:0009897">
    <property type="term" value="C:external side of plasma membrane"/>
    <property type="evidence" value="ECO:0007669"/>
    <property type="project" value="InterPro"/>
</dbReference>
<dbReference type="SMART" id="SM00360">
    <property type="entry name" value="RRM"/>
    <property type="match status" value="1"/>
</dbReference>
<dbReference type="GO" id="GO:0016491">
    <property type="term" value="F:oxidoreductase activity"/>
    <property type="evidence" value="ECO:0007669"/>
    <property type="project" value="InterPro"/>
</dbReference>
<dbReference type="PANTHER" id="PTHR16001:SF4">
    <property type="entry name" value="ECTO-NOX DISULFIDE-THIOL EXCHANGER 1-LIKE PROTEIN"/>
    <property type="match status" value="1"/>
</dbReference>
<keyword evidence="7" id="KW-1185">Reference proteome</keyword>
<dbReference type="EMBL" id="FZQP02000893">
    <property type="protein sequence ID" value="VVC90884.1"/>
    <property type="molecule type" value="Genomic_DNA"/>
</dbReference>
<dbReference type="Pfam" id="PF23267">
    <property type="entry name" value="ENOX1"/>
    <property type="match status" value="1"/>
</dbReference>
<dbReference type="PROSITE" id="PS50102">
    <property type="entry name" value="RRM"/>
    <property type="match status" value="1"/>
</dbReference>
<evidence type="ECO:0000256" key="3">
    <source>
        <dbReference type="SAM" id="Coils"/>
    </source>
</evidence>
<dbReference type="GO" id="GO:0007624">
    <property type="term" value="P:ultradian rhythm"/>
    <property type="evidence" value="ECO:0007669"/>
    <property type="project" value="InterPro"/>
</dbReference>
<evidence type="ECO:0000256" key="1">
    <source>
        <dbReference type="ARBA" id="ARBA00022884"/>
    </source>
</evidence>
<dbReference type="AlphaFoldDB" id="A0A5E4Q0X8"/>
<evidence type="ECO:0000313" key="7">
    <source>
        <dbReference type="Proteomes" id="UP000324832"/>
    </source>
</evidence>
<evidence type="ECO:0000259" key="5">
    <source>
        <dbReference type="PROSITE" id="PS50102"/>
    </source>
</evidence>
<dbReference type="InterPro" id="IPR000504">
    <property type="entry name" value="RRM_dom"/>
</dbReference>
<dbReference type="SUPFAM" id="SSF54928">
    <property type="entry name" value="RNA-binding domain, RBD"/>
    <property type="match status" value="1"/>
</dbReference>
<evidence type="ECO:0000256" key="4">
    <source>
        <dbReference type="SAM" id="MobiDB-lite"/>
    </source>
</evidence>
<proteinExistence type="predicted"/>
<feature type="region of interest" description="Disordered" evidence="4">
    <location>
        <begin position="1"/>
        <end position="37"/>
    </location>
</feature>
<dbReference type="InterPro" id="IPR038876">
    <property type="entry name" value="ENOX"/>
</dbReference>
<dbReference type="GO" id="GO:0003723">
    <property type="term" value="F:RNA binding"/>
    <property type="evidence" value="ECO:0007669"/>
    <property type="project" value="UniProtKB-UniRule"/>
</dbReference>
<sequence length="620" mass="70189">MLSRRDRSRSPNSWGFSKHSKDNGQENNSDMSNTMNSMMMPNMFSQGNMMMGGMYNMMMPNGMMAQTMVPTTGMDMISASGMDMIPQQPMDMQAIASPSVQGGPANMDISMIGGVMVDPSMMGLYSTINTEAMIEKKEIILKHCKLIPPDPGALVPPKRARPPGCRTIFVGGLPDKIRESTVREIFEEYGRIQILRLSKKNFCHIRFDRESCVDAAMAVSGYHIKLTSKDDKDKDEDEVPHAISGRLHVDYALSRDDQNDYERRQRQALRMQQQQMQQLNAQQEALTTTRNMSYNHSPSPPRVQPFCTSAVMQISEKIKSEDQFAATLPTLITWLERGECSKKNATQFYSMLQATNSHIRRLFNEKIMAEEELAQCRERVKNNIEQVINQLEQVAKVFSAATHQRVWDHFTKAQRKNIETWQKMTLEFNALKEEFNEKFYGEDEFNGLINRSGDGNTDEVKQLKKENESLQFELDAYKNEVDVIKAEASQEMEKFKAQFIARQALQGTLDNNPPLPSPVSKPPPPPPPPEDIDAKVLVRDEVDAVCGEAKLIGVMSAFLQVHPQGASLDYVVSYVRALFPAITQATIHHVLQKHSEVFQRTTSGIGANIEHRWKFVAFAS</sequence>
<accession>A0A5E4Q0X8</accession>
<feature type="domain" description="RRM" evidence="5">
    <location>
        <begin position="166"/>
        <end position="254"/>
    </location>
</feature>
<evidence type="ECO:0000313" key="6">
    <source>
        <dbReference type="EMBL" id="VVC90884.1"/>
    </source>
</evidence>
<dbReference type="InterPro" id="IPR056611">
    <property type="entry name" value="ENOX1/2_dom"/>
</dbReference>
<protein>
    <recommendedName>
        <fullName evidence="5">RRM domain-containing protein</fullName>
    </recommendedName>
</protein>